<dbReference type="EMBL" id="CM001884">
    <property type="protein sequence ID" value="EOY25935.1"/>
    <property type="molecule type" value="Genomic_DNA"/>
</dbReference>
<protein>
    <submittedName>
        <fullName evidence="3">Early nodulin-like protein 22</fullName>
    </submittedName>
</protein>
<evidence type="ECO:0000259" key="2">
    <source>
        <dbReference type="PROSITE" id="PS51485"/>
    </source>
</evidence>
<dbReference type="InParanoid" id="A0A061G7T3"/>
<sequence length="135" mass="14709">MRKAIRGSSILALGMLLLMLQYEATHSAPVTYKVGDDNGWDLSISLQAWTRGKDFHAGDILEFIYDEQLFNVVVVDKKGHDTCTANDGAMEFDSGDDKIPLAFGANYFICNTQPDLCAAGYKMAINATAPPPSSK</sequence>
<proteinExistence type="predicted"/>
<feature type="chain" id="PRO_5001602607" evidence="1">
    <location>
        <begin position="28"/>
        <end position="135"/>
    </location>
</feature>
<dbReference type="InterPro" id="IPR003245">
    <property type="entry name" value="Phytocyanin_dom"/>
</dbReference>
<dbReference type="SUPFAM" id="SSF49503">
    <property type="entry name" value="Cupredoxins"/>
    <property type="match status" value="1"/>
</dbReference>
<dbReference type="GO" id="GO:0009055">
    <property type="term" value="F:electron transfer activity"/>
    <property type="evidence" value="ECO:0007669"/>
    <property type="project" value="InterPro"/>
</dbReference>
<dbReference type="OMA" id="TIIPMDT"/>
<dbReference type="PROSITE" id="PS51485">
    <property type="entry name" value="PHYTOCYANIN"/>
    <property type="match status" value="1"/>
</dbReference>
<dbReference type="InterPro" id="IPR008972">
    <property type="entry name" value="Cupredoxin"/>
</dbReference>
<feature type="signal peptide" evidence="1">
    <location>
        <begin position="1"/>
        <end position="27"/>
    </location>
</feature>
<organism evidence="3 4">
    <name type="scientific">Theobroma cacao</name>
    <name type="common">Cacao</name>
    <name type="synonym">Cocoa</name>
    <dbReference type="NCBI Taxonomy" id="3641"/>
    <lineage>
        <taxon>Eukaryota</taxon>
        <taxon>Viridiplantae</taxon>
        <taxon>Streptophyta</taxon>
        <taxon>Embryophyta</taxon>
        <taxon>Tracheophyta</taxon>
        <taxon>Spermatophyta</taxon>
        <taxon>Magnoliopsida</taxon>
        <taxon>eudicotyledons</taxon>
        <taxon>Gunneridae</taxon>
        <taxon>Pentapetalae</taxon>
        <taxon>rosids</taxon>
        <taxon>malvids</taxon>
        <taxon>Malvales</taxon>
        <taxon>Malvaceae</taxon>
        <taxon>Byttnerioideae</taxon>
        <taxon>Theobroma</taxon>
    </lineage>
</organism>
<dbReference type="PANTHER" id="PTHR33021:SF292">
    <property type="entry name" value="EARLY NODULIN-LIKE PROTEIN 22"/>
    <property type="match status" value="1"/>
</dbReference>
<evidence type="ECO:0000313" key="3">
    <source>
        <dbReference type="EMBL" id="EOY25935.1"/>
    </source>
</evidence>
<dbReference type="Gramene" id="EOY25935">
    <property type="protein sequence ID" value="EOY25935"/>
    <property type="gene ID" value="TCM_027301"/>
</dbReference>
<dbReference type="InterPro" id="IPR039391">
    <property type="entry name" value="Phytocyanin-like"/>
</dbReference>
<dbReference type="AlphaFoldDB" id="A0A061G7T3"/>
<evidence type="ECO:0000256" key="1">
    <source>
        <dbReference type="SAM" id="SignalP"/>
    </source>
</evidence>
<keyword evidence="4" id="KW-1185">Reference proteome</keyword>
<dbReference type="eggNOG" id="ENOG502SSI8">
    <property type="taxonomic scope" value="Eukaryota"/>
</dbReference>
<accession>A0A061G7T3</accession>
<gene>
    <name evidence="3" type="ORF">TCM_027301</name>
</gene>
<dbReference type="Gene3D" id="2.60.40.420">
    <property type="entry name" value="Cupredoxins - blue copper proteins"/>
    <property type="match status" value="1"/>
</dbReference>
<reference evidence="3 4" key="1">
    <citation type="journal article" date="2013" name="Genome Biol.">
        <title>The genome sequence of the most widely cultivated cacao type and its use to identify candidate genes regulating pod color.</title>
        <authorList>
            <person name="Motamayor J.C."/>
            <person name="Mockaitis K."/>
            <person name="Schmutz J."/>
            <person name="Haiminen N."/>
            <person name="Iii D.L."/>
            <person name="Cornejo O."/>
            <person name="Findley S.D."/>
            <person name="Zheng P."/>
            <person name="Utro F."/>
            <person name="Royaert S."/>
            <person name="Saski C."/>
            <person name="Jenkins J."/>
            <person name="Podicheti R."/>
            <person name="Zhao M."/>
            <person name="Scheffler B.E."/>
            <person name="Stack J.C."/>
            <person name="Feltus F.A."/>
            <person name="Mustiga G.M."/>
            <person name="Amores F."/>
            <person name="Phillips W."/>
            <person name="Marelli J.P."/>
            <person name="May G.D."/>
            <person name="Shapiro H."/>
            <person name="Ma J."/>
            <person name="Bustamante C.D."/>
            <person name="Schnell R.J."/>
            <person name="Main D."/>
            <person name="Gilbert D."/>
            <person name="Parida L."/>
            <person name="Kuhn D.N."/>
        </authorList>
    </citation>
    <scope>NUCLEOTIDE SEQUENCE [LARGE SCALE GENOMIC DNA]</scope>
    <source>
        <strain evidence="4">cv. Matina 1-6</strain>
    </source>
</reference>
<dbReference type="GO" id="GO:0005886">
    <property type="term" value="C:plasma membrane"/>
    <property type="evidence" value="ECO:0000318"/>
    <property type="project" value="GO_Central"/>
</dbReference>
<dbReference type="Pfam" id="PF02298">
    <property type="entry name" value="Cu_bind_like"/>
    <property type="match status" value="1"/>
</dbReference>
<name>A0A061G7T3_THECC</name>
<dbReference type="PANTHER" id="PTHR33021">
    <property type="entry name" value="BLUE COPPER PROTEIN"/>
    <property type="match status" value="1"/>
</dbReference>
<dbReference type="Proteomes" id="UP000026915">
    <property type="component" value="Chromosome 6"/>
</dbReference>
<keyword evidence="1" id="KW-0732">Signal</keyword>
<dbReference type="HOGENOM" id="CLU_058719_4_1_1"/>
<feature type="domain" description="Phytocyanin" evidence="2">
    <location>
        <begin position="30"/>
        <end position="129"/>
    </location>
</feature>
<dbReference type="STRING" id="3641.A0A061G7T3"/>
<evidence type="ECO:0000313" key="4">
    <source>
        <dbReference type="Proteomes" id="UP000026915"/>
    </source>
</evidence>